<evidence type="ECO:0000256" key="5">
    <source>
        <dbReference type="ARBA" id="ARBA00022763"/>
    </source>
</evidence>
<dbReference type="Gene3D" id="3.40.50.300">
    <property type="entry name" value="P-loop containing nucleotide triphosphate hydrolases"/>
    <property type="match status" value="3"/>
</dbReference>
<dbReference type="Pfam" id="PF12344">
    <property type="entry name" value="UvrB"/>
    <property type="match status" value="1"/>
</dbReference>
<dbReference type="PROSITE" id="PS50151">
    <property type="entry name" value="UVR"/>
    <property type="match status" value="1"/>
</dbReference>
<dbReference type="CDD" id="cd17916">
    <property type="entry name" value="DEXHc_UvrB"/>
    <property type="match status" value="1"/>
</dbReference>
<evidence type="ECO:0000256" key="12">
    <source>
        <dbReference type="HAMAP-Rule" id="MF_00204"/>
    </source>
</evidence>
<dbReference type="InterPro" id="IPR004807">
    <property type="entry name" value="UvrB"/>
</dbReference>
<dbReference type="Pfam" id="PF04851">
    <property type="entry name" value="ResIII"/>
    <property type="match status" value="1"/>
</dbReference>
<dbReference type="InterPro" id="IPR024759">
    <property type="entry name" value="UvrB_YAD/RRR_dom"/>
</dbReference>
<keyword evidence="14" id="KW-0175">Coiled coil</keyword>
<comment type="function">
    <text evidence="12">The UvrABC repair system catalyzes the recognition and processing of DNA lesions. A damage recognition complex composed of 2 UvrA and 2 UvrB subunits scans DNA for abnormalities. Upon binding of the UvrA(2)B(2) complex to a putative damaged site, the DNA wraps around one UvrB monomer. DNA wrap is dependent on ATP binding by UvrB and probably causes local melting of the DNA helix, facilitating insertion of UvrB beta-hairpin between the DNA strands. Then UvrB probes one DNA strand for the presence of a lesion. If a lesion is found the UvrA subunits dissociate and the UvrB-DNA preincision complex is formed. This complex is subsequently bound by UvrC and the second UvrB is released. If no lesion is found, the DNA wraps around the other UvrB subunit that will check the other stand for damage.</text>
</comment>
<evidence type="ECO:0000256" key="3">
    <source>
        <dbReference type="ARBA" id="ARBA00022490"/>
    </source>
</evidence>
<keyword evidence="5 12" id="KW-0227">DNA damage</keyword>
<feature type="short sequence motif" description="Beta-hairpin" evidence="12">
    <location>
        <begin position="92"/>
        <end position="115"/>
    </location>
</feature>
<dbReference type="PROSITE" id="PS51194">
    <property type="entry name" value="HELICASE_CTER"/>
    <property type="match status" value="1"/>
</dbReference>
<dbReference type="InterPro" id="IPR001943">
    <property type="entry name" value="UVR_dom"/>
</dbReference>
<protein>
    <recommendedName>
        <fullName evidence="11 12">UvrABC system protein B</fullName>
        <shortName evidence="12">Protein UvrB</shortName>
    </recommendedName>
    <alternativeName>
        <fullName evidence="12">Excinuclease ABC subunit B</fullName>
    </alternativeName>
</protein>
<dbReference type="STRING" id="1714355.BTO28_03165"/>
<comment type="similarity">
    <text evidence="2 12 13">Belongs to the UvrB family.</text>
</comment>
<dbReference type="Proteomes" id="UP000188613">
    <property type="component" value="Unassembled WGS sequence"/>
</dbReference>
<accession>A0A1V2ABD5</accession>
<keyword evidence="6 12" id="KW-0228">DNA excision</keyword>
<comment type="subunit">
    <text evidence="10 12 13">Forms a heterotetramer with UvrA during the search for lesions. Interacts with UvrC in an incision complex.</text>
</comment>
<evidence type="ECO:0000256" key="13">
    <source>
        <dbReference type="RuleBase" id="RU003587"/>
    </source>
</evidence>
<dbReference type="InterPro" id="IPR036876">
    <property type="entry name" value="UVR_dom_sf"/>
</dbReference>
<keyword evidence="12 13" id="KW-0742">SOS response</keyword>
<dbReference type="PROSITE" id="PS51192">
    <property type="entry name" value="HELICASE_ATP_BIND_1"/>
    <property type="match status" value="1"/>
</dbReference>
<dbReference type="SUPFAM" id="SSF46600">
    <property type="entry name" value="C-terminal UvrC-binding domain of UvrB"/>
    <property type="match status" value="1"/>
</dbReference>
<dbReference type="OrthoDB" id="9806651at2"/>
<keyword evidence="3 12" id="KW-0963">Cytoplasm</keyword>
<dbReference type="GO" id="GO:0006289">
    <property type="term" value="P:nucleotide-excision repair"/>
    <property type="evidence" value="ECO:0007669"/>
    <property type="project" value="UniProtKB-UniRule"/>
</dbReference>
<dbReference type="InterPro" id="IPR006935">
    <property type="entry name" value="Helicase/UvrB_N"/>
</dbReference>
<dbReference type="Pfam" id="PF02151">
    <property type="entry name" value="UVR"/>
    <property type="match status" value="1"/>
</dbReference>
<dbReference type="InterPro" id="IPR001650">
    <property type="entry name" value="Helicase_C-like"/>
</dbReference>
<evidence type="ECO:0000256" key="11">
    <source>
        <dbReference type="ARBA" id="ARBA00029504"/>
    </source>
</evidence>
<dbReference type="SUPFAM" id="SSF52540">
    <property type="entry name" value="P-loop containing nucleoside triphosphate hydrolases"/>
    <property type="match status" value="2"/>
</dbReference>
<feature type="coiled-coil region" evidence="14">
    <location>
        <begin position="253"/>
        <end position="291"/>
    </location>
</feature>
<reference evidence="18 19" key="1">
    <citation type="submission" date="2016-12" db="EMBL/GenBank/DDBJ databases">
        <title>Domibacillus sp. SAB 38T whole genome sequencing.</title>
        <authorList>
            <person name="Verma A."/>
            <person name="Ojha A.K."/>
            <person name="Krishnamurthi S."/>
        </authorList>
    </citation>
    <scope>NUCLEOTIDE SEQUENCE [LARGE SCALE GENOMIC DNA]</scope>
    <source>
        <strain evidence="18 19">SAB 38</strain>
    </source>
</reference>
<dbReference type="EMBL" id="MSFI01000005">
    <property type="protein sequence ID" value="OMP68277.1"/>
    <property type="molecule type" value="Genomic_DNA"/>
</dbReference>
<dbReference type="InterPro" id="IPR027417">
    <property type="entry name" value="P-loop_NTPase"/>
</dbReference>
<keyword evidence="19" id="KW-1185">Reference proteome</keyword>
<dbReference type="GO" id="GO:0016887">
    <property type="term" value="F:ATP hydrolysis activity"/>
    <property type="evidence" value="ECO:0007669"/>
    <property type="project" value="InterPro"/>
</dbReference>
<feature type="binding site" evidence="12">
    <location>
        <begin position="39"/>
        <end position="46"/>
    </location>
    <ligand>
        <name>ATP</name>
        <dbReference type="ChEBI" id="CHEBI:30616"/>
    </ligand>
</feature>
<evidence type="ECO:0000259" key="17">
    <source>
        <dbReference type="PROSITE" id="PS51194"/>
    </source>
</evidence>
<dbReference type="Gene3D" id="4.10.860.10">
    <property type="entry name" value="UVR domain"/>
    <property type="match status" value="1"/>
</dbReference>
<evidence type="ECO:0000313" key="19">
    <source>
        <dbReference type="Proteomes" id="UP000188613"/>
    </source>
</evidence>
<name>A0A1V2ABD5_9BACI</name>
<dbReference type="PANTHER" id="PTHR24029">
    <property type="entry name" value="UVRABC SYSTEM PROTEIN B"/>
    <property type="match status" value="1"/>
</dbReference>
<dbReference type="SMART" id="SM00487">
    <property type="entry name" value="DEXDc"/>
    <property type="match status" value="1"/>
</dbReference>
<keyword evidence="9 12" id="KW-0234">DNA repair</keyword>
<keyword evidence="8 12" id="KW-0267">Excision nuclease</keyword>
<evidence type="ECO:0000256" key="6">
    <source>
        <dbReference type="ARBA" id="ARBA00022769"/>
    </source>
</evidence>
<evidence type="ECO:0000259" key="16">
    <source>
        <dbReference type="PROSITE" id="PS51192"/>
    </source>
</evidence>
<dbReference type="CDD" id="cd18790">
    <property type="entry name" value="SF2_C_UvrB"/>
    <property type="match status" value="1"/>
</dbReference>
<evidence type="ECO:0000256" key="1">
    <source>
        <dbReference type="ARBA" id="ARBA00004496"/>
    </source>
</evidence>
<comment type="subcellular location">
    <subcellularLocation>
        <location evidence="1 12 13">Cytoplasm</location>
    </subcellularLocation>
</comment>
<dbReference type="GO" id="GO:0005524">
    <property type="term" value="F:ATP binding"/>
    <property type="evidence" value="ECO:0007669"/>
    <property type="project" value="UniProtKB-UniRule"/>
</dbReference>
<dbReference type="Pfam" id="PF00271">
    <property type="entry name" value="Helicase_C"/>
    <property type="match status" value="1"/>
</dbReference>
<dbReference type="NCBIfam" id="NF003673">
    <property type="entry name" value="PRK05298.1"/>
    <property type="match status" value="1"/>
</dbReference>
<sequence>MAHEFNLVSKYQPEGDQPAAIAELVSGIKQGKKHQTLLGATGTGKTFTISNVIKEVKKPTLVIAHNKTLAGQLYSEFKEFFPDNAVEYFVSYYDYYQPEAYVPQTDTFIEKDASINDEIDKLRHSATSSLFERDDVIIIASVSCIYGLGSPEEYKEMVISLRTGTEIARNDLLRRLVDIQYERNDIDFKRGTFRVRGDVVEIFPASRDEHCIRVEFFGDEIDRIREVDALTGEILGDREHVAIFPASHFVTREEKMNLAIENIEKELEERLMELRAEEKLLEAQRLEQRTRYDLEMMREMGFCSGIENYSRHLTLRPPGSTPYTLLDYFPDDFLIVIDESHVTLPQVRGMYNGDQARKQVLVDHGFRLPSAKDNRPLTFPEFEKHINQIVYVSATPGPYELEHTPEMTEQIIRPTGLLDPTIDIRPIEGQIDDLLDEINERIAKNERVLVTTLTKKMSEDLTAYLKEVGIKVQYLHSEIKTLDRIEIIRDLRLGKYDVLIGINLLREGLDIPEVSLVTILDADKEGFLRSERSLIQTIGRAARNSAGHVIMYADKMTDSMIKAIDETKRRREIQEEYNAQHGITPMTIQKDIRNVIRATQAAEETETYTSKTTGKKMSAKERNKLILSLETEMKEAAKALDFERAAELRDALFELKSE</sequence>
<keyword evidence="7 12" id="KW-0067">ATP-binding</keyword>
<evidence type="ECO:0000256" key="4">
    <source>
        <dbReference type="ARBA" id="ARBA00022741"/>
    </source>
</evidence>
<dbReference type="GO" id="GO:0009380">
    <property type="term" value="C:excinuclease repair complex"/>
    <property type="evidence" value="ECO:0007669"/>
    <property type="project" value="InterPro"/>
</dbReference>
<evidence type="ECO:0000313" key="18">
    <source>
        <dbReference type="EMBL" id="OMP68277.1"/>
    </source>
</evidence>
<dbReference type="GO" id="GO:0009381">
    <property type="term" value="F:excinuclease ABC activity"/>
    <property type="evidence" value="ECO:0007669"/>
    <property type="project" value="UniProtKB-UniRule"/>
</dbReference>
<evidence type="ECO:0000256" key="9">
    <source>
        <dbReference type="ARBA" id="ARBA00023204"/>
    </source>
</evidence>
<evidence type="ECO:0000256" key="10">
    <source>
        <dbReference type="ARBA" id="ARBA00026033"/>
    </source>
</evidence>
<evidence type="ECO:0000256" key="2">
    <source>
        <dbReference type="ARBA" id="ARBA00008533"/>
    </source>
</evidence>
<dbReference type="AlphaFoldDB" id="A0A1V2ABD5"/>
<dbReference type="HAMAP" id="MF_00204">
    <property type="entry name" value="UvrB"/>
    <property type="match status" value="1"/>
</dbReference>
<dbReference type="RefSeq" id="WP_076763965.1">
    <property type="nucleotide sequence ID" value="NZ_MSFI01000005.1"/>
</dbReference>
<evidence type="ECO:0000256" key="8">
    <source>
        <dbReference type="ARBA" id="ARBA00022881"/>
    </source>
</evidence>
<gene>
    <name evidence="12" type="primary">uvrB</name>
    <name evidence="18" type="ORF">BTO28_03165</name>
</gene>
<dbReference type="GO" id="GO:0003677">
    <property type="term" value="F:DNA binding"/>
    <property type="evidence" value="ECO:0007669"/>
    <property type="project" value="UniProtKB-UniRule"/>
</dbReference>
<keyword evidence="4 12" id="KW-0547">Nucleotide-binding</keyword>
<dbReference type="InterPro" id="IPR014001">
    <property type="entry name" value="Helicase_ATP-bd"/>
</dbReference>
<dbReference type="GO" id="GO:0009432">
    <property type="term" value="P:SOS response"/>
    <property type="evidence" value="ECO:0007669"/>
    <property type="project" value="UniProtKB-UniRule"/>
</dbReference>
<evidence type="ECO:0000256" key="7">
    <source>
        <dbReference type="ARBA" id="ARBA00022840"/>
    </source>
</evidence>
<organism evidence="18 19">
    <name type="scientific">Domibacillus epiphyticus</name>
    <dbReference type="NCBI Taxonomy" id="1714355"/>
    <lineage>
        <taxon>Bacteria</taxon>
        <taxon>Bacillati</taxon>
        <taxon>Bacillota</taxon>
        <taxon>Bacilli</taxon>
        <taxon>Bacillales</taxon>
        <taxon>Bacillaceae</taxon>
        <taxon>Domibacillus</taxon>
    </lineage>
</organism>
<comment type="domain">
    <text evidence="12">The beta-hairpin motif is involved in DNA binding.</text>
</comment>
<dbReference type="PANTHER" id="PTHR24029:SF0">
    <property type="entry name" value="UVRABC SYSTEM PROTEIN B"/>
    <property type="match status" value="1"/>
</dbReference>
<dbReference type="GO" id="GO:0005737">
    <property type="term" value="C:cytoplasm"/>
    <property type="evidence" value="ECO:0007669"/>
    <property type="project" value="UniProtKB-SubCell"/>
</dbReference>
<dbReference type="Pfam" id="PF17757">
    <property type="entry name" value="UvrB_inter"/>
    <property type="match status" value="1"/>
</dbReference>
<evidence type="ECO:0000259" key="15">
    <source>
        <dbReference type="PROSITE" id="PS50151"/>
    </source>
</evidence>
<evidence type="ECO:0000256" key="14">
    <source>
        <dbReference type="SAM" id="Coils"/>
    </source>
</evidence>
<feature type="domain" description="Helicase C-terminal" evidence="17">
    <location>
        <begin position="430"/>
        <end position="592"/>
    </location>
</feature>
<proteinExistence type="inferred from homology"/>
<dbReference type="NCBIfam" id="TIGR00631">
    <property type="entry name" value="uvrb"/>
    <property type="match status" value="1"/>
</dbReference>
<comment type="caution">
    <text evidence="18">The sequence shown here is derived from an EMBL/GenBank/DDBJ whole genome shotgun (WGS) entry which is preliminary data.</text>
</comment>
<feature type="domain" description="Helicase ATP-binding" evidence="16">
    <location>
        <begin position="26"/>
        <end position="184"/>
    </location>
</feature>
<dbReference type="InterPro" id="IPR041471">
    <property type="entry name" value="UvrB_inter"/>
</dbReference>
<feature type="domain" description="UVR" evidence="15">
    <location>
        <begin position="623"/>
        <end position="658"/>
    </location>
</feature>
<dbReference type="SMART" id="SM00490">
    <property type="entry name" value="HELICc"/>
    <property type="match status" value="1"/>
</dbReference>